<dbReference type="PROSITE" id="PS50967">
    <property type="entry name" value="HRDC"/>
    <property type="match status" value="1"/>
</dbReference>
<dbReference type="Pfam" id="PF00570">
    <property type="entry name" value="HRDC"/>
    <property type="match status" value="1"/>
</dbReference>
<dbReference type="OrthoDB" id="26793at2"/>
<gene>
    <name evidence="2" type="ORF">AM231_18365</name>
</gene>
<keyword evidence="3" id="KW-1185">Reference proteome</keyword>
<dbReference type="Proteomes" id="UP000036932">
    <property type="component" value="Unassembled WGS sequence"/>
</dbReference>
<dbReference type="EMBL" id="LIUT01000003">
    <property type="protein sequence ID" value="KOR82303.1"/>
    <property type="molecule type" value="Genomic_DNA"/>
</dbReference>
<feature type="domain" description="HRDC" evidence="1">
    <location>
        <begin position="105"/>
        <end position="185"/>
    </location>
</feature>
<keyword evidence="2" id="KW-0067">ATP-binding</keyword>
<name>A0A0M1NJ71_9BACL</name>
<protein>
    <submittedName>
        <fullName evidence="2">Helicase</fullName>
    </submittedName>
</protein>
<proteinExistence type="predicted"/>
<dbReference type="GO" id="GO:0000166">
    <property type="term" value="F:nucleotide binding"/>
    <property type="evidence" value="ECO:0007669"/>
    <property type="project" value="InterPro"/>
</dbReference>
<dbReference type="RefSeq" id="WP_054403945.1">
    <property type="nucleotide sequence ID" value="NZ_LIUT01000003.1"/>
</dbReference>
<evidence type="ECO:0000313" key="3">
    <source>
        <dbReference type="Proteomes" id="UP000036932"/>
    </source>
</evidence>
<reference evidence="3" key="1">
    <citation type="submission" date="2015-08" db="EMBL/GenBank/DDBJ databases">
        <title>Genome sequencing project for genomic taxonomy and phylogenomics of Bacillus-like bacteria.</title>
        <authorList>
            <person name="Liu B."/>
            <person name="Wang J."/>
            <person name="Zhu Y."/>
            <person name="Liu G."/>
            <person name="Chen Q."/>
            <person name="Chen Z."/>
            <person name="Lan J."/>
            <person name="Che J."/>
            <person name="Ge C."/>
            <person name="Shi H."/>
            <person name="Pan Z."/>
            <person name="Liu X."/>
        </authorList>
    </citation>
    <scope>NUCLEOTIDE SEQUENCE [LARGE SCALE GENOMIC DNA]</scope>
    <source>
        <strain evidence="3">FJAT-22460</strain>
    </source>
</reference>
<keyword evidence="2" id="KW-0378">Hydrolase</keyword>
<dbReference type="PATRIC" id="fig|1705565.3.peg.5620"/>
<dbReference type="InterPro" id="IPR044876">
    <property type="entry name" value="HRDC_dom_sf"/>
</dbReference>
<organism evidence="2 3">
    <name type="scientific">Paenibacillus solani</name>
    <dbReference type="NCBI Taxonomy" id="1705565"/>
    <lineage>
        <taxon>Bacteria</taxon>
        <taxon>Bacillati</taxon>
        <taxon>Bacillota</taxon>
        <taxon>Bacilli</taxon>
        <taxon>Bacillales</taxon>
        <taxon>Paenibacillaceae</taxon>
        <taxon>Paenibacillus</taxon>
    </lineage>
</organism>
<evidence type="ECO:0000259" key="1">
    <source>
        <dbReference type="PROSITE" id="PS50967"/>
    </source>
</evidence>
<accession>A0A0M1NJ71</accession>
<dbReference type="InterPro" id="IPR002121">
    <property type="entry name" value="HRDC_dom"/>
</dbReference>
<keyword evidence="2" id="KW-0547">Nucleotide-binding</keyword>
<dbReference type="GO" id="GO:0004386">
    <property type="term" value="F:helicase activity"/>
    <property type="evidence" value="ECO:0007669"/>
    <property type="project" value="UniProtKB-KW"/>
</dbReference>
<dbReference type="InterPro" id="IPR010997">
    <property type="entry name" value="HRDC-like_sf"/>
</dbReference>
<comment type="caution">
    <text evidence="2">The sequence shown here is derived from an EMBL/GenBank/DDBJ whole genome shotgun (WGS) entry which is preliminary data.</text>
</comment>
<dbReference type="AlphaFoldDB" id="A0A0M1NJ71"/>
<evidence type="ECO:0000313" key="2">
    <source>
        <dbReference type="EMBL" id="KOR82303.1"/>
    </source>
</evidence>
<sequence>MQIVFMNQMSGADESGHARSAQVWIGEEEGGWRLGWRSIEQEGDFFDEEWYEGNSWNELLCVYRHQLAKKLGEGFRPLIEGVFHESGENGGKSQVSQKLQCYSELYGSEELYTELCAWRRRKAASGRKAPYFIASNRVLRMISAFIPQTEEELLQLPGIGTSKASEHGAEWLEITSKIERTTSFPLDWVYSQLSEEVFLSWLYKQKEQKYKQELERFQIRRTMLLGIAEGASLAHLEERTSLSRRDLVEELEGLEKEGYDTEQLLQIELSAITETEQATVWRAFEELGDTFLKPVLQRVYGQAQTEKGEAEEIGGTEKLYERLRLLRIRFRRAEASKVKMS</sequence>
<dbReference type="Gene3D" id="1.10.150.80">
    <property type="entry name" value="HRDC domain"/>
    <property type="match status" value="1"/>
</dbReference>
<dbReference type="SUPFAM" id="SSF47819">
    <property type="entry name" value="HRDC-like"/>
    <property type="match status" value="1"/>
</dbReference>
<dbReference type="GO" id="GO:0003676">
    <property type="term" value="F:nucleic acid binding"/>
    <property type="evidence" value="ECO:0007669"/>
    <property type="project" value="InterPro"/>
</dbReference>
<keyword evidence="2" id="KW-0347">Helicase</keyword>